<dbReference type="InterPro" id="IPR023210">
    <property type="entry name" value="NADP_OxRdtase_dom"/>
</dbReference>
<evidence type="ECO:0000313" key="9">
    <source>
        <dbReference type="EMBL" id="RDW28428.1"/>
    </source>
</evidence>
<dbReference type="VEuPathDB" id="FungiDB:YALI0_B15268g"/>
<evidence type="ECO:0000256" key="1">
    <source>
        <dbReference type="ARBA" id="ARBA00007905"/>
    </source>
</evidence>
<dbReference type="PANTHER" id="PTHR43827:SF3">
    <property type="entry name" value="NADP-DEPENDENT OXIDOREDUCTASE DOMAIN-CONTAINING PROTEIN"/>
    <property type="match status" value="1"/>
</dbReference>
<dbReference type="SUPFAM" id="SSF51430">
    <property type="entry name" value="NAD(P)-linked oxidoreductase"/>
    <property type="match status" value="1"/>
</dbReference>
<dbReference type="GO" id="GO:0051268">
    <property type="term" value="F:alpha-keto amide reductase activity"/>
    <property type="evidence" value="ECO:0007669"/>
    <property type="project" value="EnsemblFungi"/>
</dbReference>
<dbReference type="GO" id="GO:0004032">
    <property type="term" value="F:aldose reductase (NADPH) activity"/>
    <property type="evidence" value="ECO:0007669"/>
    <property type="project" value="EnsemblFungi"/>
</dbReference>
<dbReference type="GO" id="GO:0034599">
    <property type="term" value="P:cellular response to oxidative stress"/>
    <property type="evidence" value="ECO:0007669"/>
    <property type="project" value="EnsemblFungi"/>
</dbReference>
<evidence type="ECO:0000256" key="6">
    <source>
        <dbReference type="PIRSR" id="PIRSR000097-3"/>
    </source>
</evidence>
<dbReference type="PRINTS" id="PR00069">
    <property type="entry name" value="ALDKETRDTASE"/>
</dbReference>
<feature type="active site" description="Proton donor" evidence="4">
    <location>
        <position position="58"/>
    </location>
</feature>
<evidence type="ECO:0000313" key="11">
    <source>
        <dbReference type="Proteomes" id="UP000256601"/>
    </source>
</evidence>
<accession>A0A1D8N7Y5</accession>
<evidence type="ECO:0000259" key="7">
    <source>
        <dbReference type="Pfam" id="PF00248"/>
    </source>
</evidence>
<proteinExistence type="inferred from homology"/>
<feature type="binding site" evidence="5">
    <location>
        <position position="115"/>
    </location>
    <ligand>
        <name>substrate</name>
    </ligand>
</feature>
<dbReference type="CDD" id="cd19120">
    <property type="entry name" value="AKR_AKR3C2-3"/>
    <property type="match status" value="1"/>
</dbReference>
<dbReference type="GO" id="GO:0051269">
    <property type="term" value="F:alpha-ketoester reductase (NADPH) activity"/>
    <property type="evidence" value="ECO:0007669"/>
    <property type="project" value="EnsemblFungi"/>
</dbReference>
<feature type="domain" description="NADP-dependent oxidoreductase" evidence="7">
    <location>
        <begin position="17"/>
        <end position="274"/>
    </location>
</feature>
<comment type="similarity">
    <text evidence="1">Belongs to the aldo/keto reductase family.</text>
</comment>
<reference evidence="9 11" key="2">
    <citation type="submission" date="2018-07" db="EMBL/GenBank/DDBJ databases">
        <title>Draft Genome Assemblies for Five Robust Yarrowia lipolytica Strains Exhibiting High Lipid Production and Pentose Sugar Utilization and Sugar Alcohol Secretion from Undetoxified Lignocellulosic Biomass Hydrolysates.</title>
        <authorList>
            <consortium name="DOE Joint Genome Institute"/>
            <person name="Walker C."/>
            <person name="Ryu S."/>
            <person name="Na H."/>
            <person name="Zane M."/>
            <person name="LaButti K."/>
            <person name="Lipzen A."/>
            <person name="Haridas S."/>
            <person name="Barry K."/>
            <person name="Grigoriev I.V."/>
            <person name="Quarterman J."/>
            <person name="Slininger P."/>
            <person name="Dien B."/>
            <person name="Trinh C.T."/>
        </authorList>
    </citation>
    <scope>NUCLEOTIDE SEQUENCE [LARGE SCALE GENOMIC DNA]</scope>
    <source>
        <strain evidence="9 11">YB392</strain>
    </source>
</reference>
<dbReference type="EMBL" id="KZ858953">
    <property type="protein sequence ID" value="RDW28428.1"/>
    <property type="molecule type" value="Genomic_DNA"/>
</dbReference>
<evidence type="ECO:0000256" key="2">
    <source>
        <dbReference type="ARBA" id="ARBA00022857"/>
    </source>
</evidence>
<dbReference type="EMBL" id="CP017554">
    <property type="protein sequence ID" value="AOW01735.1"/>
    <property type="molecule type" value="Genomic_DNA"/>
</dbReference>
<dbReference type="InterPro" id="IPR044494">
    <property type="entry name" value="AKR3C2/3"/>
</dbReference>
<dbReference type="KEGG" id="yli:2907329"/>
<keyword evidence="2" id="KW-0521">NADP</keyword>
<dbReference type="eggNOG" id="KOG1577">
    <property type="taxonomic scope" value="Eukaryota"/>
</dbReference>
<dbReference type="Gene3D" id="3.20.20.100">
    <property type="entry name" value="NADP-dependent oxidoreductase domain"/>
    <property type="match status" value="1"/>
</dbReference>
<evidence type="ECO:0000313" key="8">
    <source>
        <dbReference type="EMBL" id="AOW01735.1"/>
    </source>
</evidence>
<dbReference type="Pfam" id="PF00248">
    <property type="entry name" value="Aldo_ket_red"/>
    <property type="match status" value="1"/>
</dbReference>
<dbReference type="Proteomes" id="UP000182444">
    <property type="component" value="Chromosome 1B"/>
</dbReference>
<dbReference type="FunFam" id="3.20.20.100:FF:000002">
    <property type="entry name" value="2,5-diketo-D-gluconic acid reductase A"/>
    <property type="match status" value="1"/>
</dbReference>
<gene>
    <name evidence="9" type="ORF">B0I71DRAFT_127542</name>
    <name evidence="8" type="ORF">YALI1_B20108g</name>
</gene>
<dbReference type="GO" id="GO:0016652">
    <property type="term" value="F:oxidoreductase activity, acting on NAD(P)H as acceptor"/>
    <property type="evidence" value="ECO:0007669"/>
    <property type="project" value="InterPro"/>
</dbReference>
<dbReference type="GO" id="GO:0042180">
    <property type="term" value="P:ketone metabolic process"/>
    <property type="evidence" value="ECO:0007669"/>
    <property type="project" value="EnsemblFungi"/>
</dbReference>
<dbReference type="PIRSF" id="PIRSF000097">
    <property type="entry name" value="AKR"/>
    <property type="match status" value="1"/>
</dbReference>
<name>A0A1D8N7Y5_YARLL</name>
<dbReference type="InterPro" id="IPR036812">
    <property type="entry name" value="NAD(P)_OxRdtase_dom_sf"/>
</dbReference>
<evidence type="ECO:0000256" key="5">
    <source>
        <dbReference type="PIRSR" id="PIRSR000097-2"/>
    </source>
</evidence>
<dbReference type="AlphaFoldDB" id="A0A1D8N7Y5"/>
<evidence type="ECO:0000313" key="10">
    <source>
        <dbReference type="Proteomes" id="UP000182444"/>
    </source>
</evidence>
<sequence>MTVPKVKLSNGLEIPAIGFGSGTKWKRPPGEKEERELIDAVVSAINAGHLHIDTAEFYGTEKQIGEAIKESGVPRKDIFLTSKTLFGLLADDPIESISNQLKTLQTDYFDLFLIHVPPNDDINYDLAKAWGVLEQLYEKGLAKAIGVSNHSPAELETIIKVAKIKPHVNQIEFHPLLQEPTPGIVDFCKQHDIVVEGYSPLASNELEGEKPLDAVVANVAKNHNVSPGSVLLRWATQKGIVPITTSANAGRQKEALAIFDFKLSDGEVEEISKVGAESPRYQRLPIPSHKHYYPAEEGEAKI</sequence>
<dbReference type="VEuPathDB" id="FungiDB:YALI1_B20108g"/>
<dbReference type="InterPro" id="IPR020471">
    <property type="entry name" value="AKR"/>
</dbReference>
<feature type="site" description="Lowers pKa of active site Tyr" evidence="6">
    <location>
        <position position="83"/>
    </location>
</feature>
<keyword evidence="3" id="KW-0560">Oxidoreductase</keyword>
<reference evidence="8 10" key="1">
    <citation type="journal article" date="2016" name="PLoS ONE">
        <title>Sequence Assembly of Yarrowia lipolytica Strain W29/CLIB89 Shows Transposable Element Diversity.</title>
        <authorList>
            <person name="Magnan C."/>
            <person name="Yu J."/>
            <person name="Chang I."/>
            <person name="Jahn E."/>
            <person name="Kanomata Y."/>
            <person name="Wu J."/>
            <person name="Zeller M."/>
            <person name="Oakes M."/>
            <person name="Baldi P."/>
            <person name="Sandmeyer S."/>
        </authorList>
    </citation>
    <scope>NUCLEOTIDE SEQUENCE [LARGE SCALE GENOMIC DNA]</scope>
    <source>
        <strain evidence="8">CLIB89</strain>
        <strain evidence="10">CLIB89(W29)</strain>
    </source>
</reference>
<evidence type="ECO:0000256" key="3">
    <source>
        <dbReference type="ARBA" id="ARBA00023002"/>
    </source>
</evidence>
<dbReference type="PANTHER" id="PTHR43827">
    <property type="entry name" value="2,5-DIKETO-D-GLUCONIC ACID REDUCTASE"/>
    <property type="match status" value="1"/>
</dbReference>
<organism evidence="8 10">
    <name type="scientific">Yarrowia lipolytica</name>
    <name type="common">Candida lipolytica</name>
    <dbReference type="NCBI Taxonomy" id="4952"/>
    <lineage>
        <taxon>Eukaryota</taxon>
        <taxon>Fungi</taxon>
        <taxon>Dikarya</taxon>
        <taxon>Ascomycota</taxon>
        <taxon>Saccharomycotina</taxon>
        <taxon>Dipodascomycetes</taxon>
        <taxon>Dipodascales</taxon>
        <taxon>Dipodascales incertae sedis</taxon>
        <taxon>Yarrowia</taxon>
    </lineage>
</organism>
<evidence type="ECO:0000256" key="4">
    <source>
        <dbReference type="PIRSR" id="PIRSR000097-1"/>
    </source>
</evidence>
<dbReference type="GeneID" id="2907329"/>
<protein>
    <submittedName>
        <fullName evidence="9">NADP-dependent oxidoreductase domain-containing protein</fullName>
    </submittedName>
</protein>
<dbReference type="Proteomes" id="UP000256601">
    <property type="component" value="Unassembled WGS sequence"/>
</dbReference>
<dbReference type="OrthoDB" id="416253at2759"/>
<dbReference type="RefSeq" id="XP_500922.1">
    <property type="nucleotide sequence ID" value="XM_500922.1"/>
</dbReference>
<dbReference type="OMA" id="HTPWAFR"/>